<keyword evidence="1" id="KW-1133">Transmembrane helix</keyword>
<dbReference type="EMBL" id="BDIP01009922">
    <property type="protein sequence ID" value="GIQ92532.1"/>
    <property type="molecule type" value="Genomic_DNA"/>
</dbReference>
<gene>
    <name evidence="2" type="ORF">KIPB_016356</name>
</gene>
<reference evidence="2 3" key="1">
    <citation type="journal article" date="2018" name="PLoS ONE">
        <title>The draft genome of Kipferlia bialata reveals reductive genome evolution in fornicate parasites.</title>
        <authorList>
            <person name="Tanifuji G."/>
            <person name="Takabayashi S."/>
            <person name="Kume K."/>
            <person name="Takagi M."/>
            <person name="Nakayama T."/>
            <person name="Kamikawa R."/>
            <person name="Inagaki Y."/>
            <person name="Hashimoto T."/>
        </authorList>
    </citation>
    <scope>NUCLEOTIDE SEQUENCE [LARGE SCALE GENOMIC DNA]</scope>
    <source>
        <strain evidence="2">NY0173</strain>
    </source>
</reference>
<dbReference type="AlphaFoldDB" id="A0A9K3GR89"/>
<proteinExistence type="predicted"/>
<feature type="transmembrane region" description="Helical" evidence="1">
    <location>
        <begin position="9"/>
        <end position="28"/>
    </location>
</feature>
<keyword evidence="1" id="KW-0812">Transmembrane</keyword>
<evidence type="ECO:0000313" key="2">
    <source>
        <dbReference type="EMBL" id="GIQ92532.1"/>
    </source>
</evidence>
<feature type="non-terminal residue" evidence="2">
    <location>
        <position position="1"/>
    </location>
</feature>
<accession>A0A9K3GR89</accession>
<evidence type="ECO:0000256" key="1">
    <source>
        <dbReference type="SAM" id="Phobius"/>
    </source>
</evidence>
<sequence length="57" mass="6496">AIKLVPRNWIPTTVLAVVYIVLATKPGIPDLYPLLAVGAAFVTWLVMTLHMWWYCRL</sequence>
<dbReference type="Proteomes" id="UP000265618">
    <property type="component" value="Unassembled WGS sequence"/>
</dbReference>
<comment type="caution">
    <text evidence="2">The sequence shown here is derived from an EMBL/GenBank/DDBJ whole genome shotgun (WGS) entry which is preliminary data.</text>
</comment>
<protein>
    <submittedName>
        <fullName evidence="2">Uncharacterized protein</fullName>
    </submittedName>
</protein>
<name>A0A9K3GR89_9EUKA</name>
<organism evidence="2 3">
    <name type="scientific">Kipferlia bialata</name>
    <dbReference type="NCBI Taxonomy" id="797122"/>
    <lineage>
        <taxon>Eukaryota</taxon>
        <taxon>Metamonada</taxon>
        <taxon>Carpediemonas-like organisms</taxon>
        <taxon>Kipferlia</taxon>
    </lineage>
</organism>
<evidence type="ECO:0000313" key="3">
    <source>
        <dbReference type="Proteomes" id="UP000265618"/>
    </source>
</evidence>
<feature type="non-terminal residue" evidence="2">
    <location>
        <position position="57"/>
    </location>
</feature>
<feature type="transmembrane region" description="Helical" evidence="1">
    <location>
        <begin position="34"/>
        <end position="55"/>
    </location>
</feature>
<keyword evidence="3" id="KW-1185">Reference proteome</keyword>
<keyword evidence="1" id="KW-0472">Membrane</keyword>